<sequence>MSTPTFQRLYVEGLALWSPSLPGWTAAAPALQGLPTPASDAPLLSRPSPALLAANERRRAPDGVLVALEVAAAAVTMAGRDVATLPSVFTSAHGDLAVVDALCTTLASDPTLLSPTRFHHSVHNAASGYWAMATGCHAPSSAVAGFEASFALGLLEAATQAATEGTPVLLAGFDTDARGALASVTRSRGLLGVALVLAPEHSAATRAVLDWCVQPGSAQLTAPLNALQSPAAQALAGNAMADALSLFEVLARLEAQPDASEALQLPLGPSGFLHLRTMR</sequence>
<comment type="caution">
    <text evidence="2">The sequence shown here is derived from an EMBL/GenBank/DDBJ whole genome shotgun (WGS) entry which is preliminary data.</text>
</comment>
<name>A0ABW7EI59_9BURK</name>
<reference evidence="2 3" key="1">
    <citation type="submission" date="2024-09" db="EMBL/GenBank/DDBJ databases">
        <title>Novel species of the genus Pelomonas and Roseateles isolated from streams.</title>
        <authorList>
            <person name="Lu H."/>
        </authorList>
    </citation>
    <scope>NUCLEOTIDE SEQUENCE [LARGE SCALE GENOMIC DNA]</scope>
    <source>
        <strain evidence="2 3">DC23W</strain>
    </source>
</reference>
<dbReference type="InterPro" id="IPR016039">
    <property type="entry name" value="Thiolase-like"/>
</dbReference>
<evidence type="ECO:0000313" key="3">
    <source>
        <dbReference type="Proteomes" id="UP001606300"/>
    </source>
</evidence>
<dbReference type="Gene3D" id="3.40.47.10">
    <property type="match status" value="1"/>
</dbReference>
<keyword evidence="3" id="KW-1185">Reference proteome</keyword>
<dbReference type="RefSeq" id="WP_394468974.1">
    <property type="nucleotide sequence ID" value="NZ_JBIGHY010000001.1"/>
</dbReference>
<dbReference type="EMBL" id="JBIGHY010000001">
    <property type="protein sequence ID" value="MFG6412877.1"/>
    <property type="molecule type" value="Genomic_DNA"/>
</dbReference>
<dbReference type="InterPro" id="IPR014030">
    <property type="entry name" value="Ketoacyl_synth_N"/>
</dbReference>
<organism evidence="2 3">
    <name type="scientific">Pelomonas dachongensis</name>
    <dbReference type="NCBI Taxonomy" id="3299029"/>
    <lineage>
        <taxon>Bacteria</taxon>
        <taxon>Pseudomonadati</taxon>
        <taxon>Pseudomonadota</taxon>
        <taxon>Betaproteobacteria</taxon>
        <taxon>Burkholderiales</taxon>
        <taxon>Sphaerotilaceae</taxon>
        <taxon>Roseateles</taxon>
    </lineage>
</organism>
<dbReference type="Pfam" id="PF13723">
    <property type="entry name" value="Ketoacyl-synt_2"/>
    <property type="match status" value="1"/>
</dbReference>
<dbReference type="Proteomes" id="UP001606300">
    <property type="component" value="Unassembled WGS sequence"/>
</dbReference>
<gene>
    <name evidence="2" type="ORF">ACG02S_03080</name>
</gene>
<feature type="domain" description="Beta-ketoacyl synthase-like N-terminal" evidence="1">
    <location>
        <begin position="48"/>
        <end position="212"/>
    </location>
</feature>
<evidence type="ECO:0000259" key="1">
    <source>
        <dbReference type="Pfam" id="PF13723"/>
    </source>
</evidence>
<proteinExistence type="predicted"/>
<dbReference type="SUPFAM" id="SSF53901">
    <property type="entry name" value="Thiolase-like"/>
    <property type="match status" value="1"/>
</dbReference>
<evidence type="ECO:0000313" key="2">
    <source>
        <dbReference type="EMBL" id="MFG6412877.1"/>
    </source>
</evidence>
<accession>A0ABW7EI59</accession>
<protein>
    <submittedName>
        <fullName evidence="2">Beta-ketoacyl synthase chain length factor</fullName>
    </submittedName>
</protein>